<evidence type="ECO:0000256" key="5">
    <source>
        <dbReference type="ARBA" id="ARBA00022490"/>
    </source>
</evidence>
<keyword evidence="8" id="KW-0539">Nucleus</keyword>
<evidence type="ECO:0000256" key="4">
    <source>
        <dbReference type="ARBA" id="ARBA00020594"/>
    </source>
</evidence>
<evidence type="ECO:0000256" key="3">
    <source>
        <dbReference type="ARBA" id="ARBA00011914"/>
    </source>
</evidence>
<dbReference type="GO" id="GO:0032259">
    <property type="term" value="P:methylation"/>
    <property type="evidence" value="ECO:0007669"/>
    <property type="project" value="UniProtKB-KW"/>
</dbReference>
<dbReference type="EC" id="2.1.1.60" evidence="3"/>
<organism evidence="9 10">
    <name type="scientific">Phyllotreta striolata</name>
    <name type="common">Striped flea beetle</name>
    <name type="synonym">Crioceris striolata</name>
    <dbReference type="NCBI Taxonomy" id="444603"/>
    <lineage>
        <taxon>Eukaryota</taxon>
        <taxon>Metazoa</taxon>
        <taxon>Ecdysozoa</taxon>
        <taxon>Arthropoda</taxon>
        <taxon>Hexapoda</taxon>
        <taxon>Insecta</taxon>
        <taxon>Pterygota</taxon>
        <taxon>Neoptera</taxon>
        <taxon>Endopterygota</taxon>
        <taxon>Coleoptera</taxon>
        <taxon>Polyphaga</taxon>
        <taxon>Cucujiformia</taxon>
        <taxon>Chrysomeloidea</taxon>
        <taxon>Chrysomelidae</taxon>
        <taxon>Galerucinae</taxon>
        <taxon>Alticini</taxon>
        <taxon>Phyllotreta</taxon>
    </lineage>
</organism>
<evidence type="ECO:0000256" key="7">
    <source>
        <dbReference type="ARBA" id="ARBA00022679"/>
    </source>
</evidence>
<accession>A0A9N9TUZ8</accession>
<dbReference type="OrthoDB" id="413520at2759"/>
<evidence type="ECO:0000256" key="2">
    <source>
        <dbReference type="ARBA" id="ARBA00004496"/>
    </source>
</evidence>
<dbReference type="Proteomes" id="UP001153712">
    <property type="component" value="Chromosome 6"/>
</dbReference>
<sequence length="322" mass="37066">MDQSKDIFGISSKCDNDGLRYPIYPNYPNYPSEKRVVARRRWAILAKALKSPMESQPSSPTNEYSVRRISSFMLLKTQELTSSPQLLPQIPQIEKYTWYKYSVCTDECMEYYINVGHRNRTFSAEDLMGFNNTGNICVWPSEETLSYFVCSNLEIFKNRNVIELGGGMSCLAGLFAAKYGNPKRVLVTDGNKLSVENVQATLKCNDFSVPVSCCVLEWSKYKFEDQYDVVLCADCLFFDEARLDLINCIWRCLSDGGSAYVMAPRRGNTLDMFVKQSEERGFKCKKLLKYNKVVWEKRLTLLNNCDFDDNIHYPILIEVTKC</sequence>
<dbReference type="Pfam" id="PF10294">
    <property type="entry name" value="Methyltransf_16"/>
    <property type="match status" value="1"/>
</dbReference>
<dbReference type="GO" id="GO:0005737">
    <property type="term" value="C:cytoplasm"/>
    <property type="evidence" value="ECO:0007669"/>
    <property type="project" value="UniProtKB-SubCell"/>
</dbReference>
<dbReference type="EMBL" id="OU900099">
    <property type="protein sequence ID" value="CAG9862796.1"/>
    <property type="molecule type" value="Genomic_DNA"/>
</dbReference>
<keyword evidence="6" id="KW-0489">Methyltransferase</keyword>
<evidence type="ECO:0000256" key="6">
    <source>
        <dbReference type="ARBA" id="ARBA00022603"/>
    </source>
</evidence>
<evidence type="ECO:0000256" key="1">
    <source>
        <dbReference type="ARBA" id="ARBA00004123"/>
    </source>
</evidence>
<gene>
    <name evidence="9" type="ORF">PHYEVI_LOCUS9102</name>
</gene>
<keyword evidence="10" id="KW-1185">Reference proteome</keyword>
<dbReference type="GO" id="GO:0018025">
    <property type="term" value="F:calmodulin-lysine N-methyltransferase activity"/>
    <property type="evidence" value="ECO:0007669"/>
    <property type="project" value="UniProtKB-EC"/>
</dbReference>
<protein>
    <recommendedName>
        <fullName evidence="4">Calmodulin-lysine N-methyltransferase</fullName>
        <ecNumber evidence="3">2.1.1.60</ecNumber>
    </recommendedName>
</protein>
<dbReference type="InterPro" id="IPR029063">
    <property type="entry name" value="SAM-dependent_MTases_sf"/>
</dbReference>
<evidence type="ECO:0000313" key="10">
    <source>
        <dbReference type="Proteomes" id="UP001153712"/>
    </source>
</evidence>
<evidence type="ECO:0000256" key="8">
    <source>
        <dbReference type="ARBA" id="ARBA00023242"/>
    </source>
</evidence>
<name>A0A9N9TUZ8_PHYSR</name>
<evidence type="ECO:0000313" key="9">
    <source>
        <dbReference type="EMBL" id="CAG9862796.1"/>
    </source>
</evidence>
<keyword evidence="7" id="KW-0808">Transferase</keyword>
<dbReference type="SUPFAM" id="SSF53335">
    <property type="entry name" value="S-adenosyl-L-methionine-dependent methyltransferases"/>
    <property type="match status" value="1"/>
</dbReference>
<keyword evidence="5" id="KW-0963">Cytoplasm</keyword>
<dbReference type="InterPro" id="IPR019410">
    <property type="entry name" value="Methyltransf_16"/>
</dbReference>
<dbReference type="GO" id="GO:0005634">
    <property type="term" value="C:nucleus"/>
    <property type="evidence" value="ECO:0007669"/>
    <property type="project" value="UniProtKB-SubCell"/>
</dbReference>
<dbReference type="PANTHER" id="PTHR13539">
    <property type="entry name" value="CALMODULIN-LYSINE N-METHYLTRANSFERASE"/>
    <property type="match status" value="1"/>
</dbReference>
<comment type="subcellular location">
    <subcellularLocation>
        <location evidence="2">Cytoplasm</location>
    </subcellularLocation>
    <subcellularLocation>
        <location evidence="1">Nucleus</location>
    </subcellularLocation>
</comment>
<dbReference type="PANTHER" id="PTHR13539:SF3">
    <property type="entry name" value="CALMODULIN-LYSINE N-METHYLTRANSFERASE"/>
    <property type="match status" value="1"/>
</dbReference>
<dbReference type="CDD" id="cd02440">
    <property type="entry name" value="AdoMet_MTases"/>
    <property type="match status" value="1"/>
</dbReference>
<dbReference type="InterPro" id="IPR025800">
    <property type="entry name" value="CaM-Lys-N-MeTrfase"/>
</dbReference>
<dbReference type="AlphaFoldDB" id="A0A9N9TUZ8"/>
<dbReference type="Gene3D" id="3.40.50.150">
    <property type="entry name" value="Vaccinia Virus protein VP39"/>
    <property type="match status" value="1"/>
</dbReference>
<proteinExistence type="predicted"/>
<reference evidence="9" key="1">
    <citation type="submission" date="2022-01" db="EMBL/GenBank/DDBJ databases">
        <authorList>
            <person name="King R."/>
        </authorList>
    </citation>
    <scope>NUCLEOTIDE SEQUENCE</scope>
</reference>